<feature type="domain" description="DUF8116" evidence="1">
    <location>
        <begin position="1"/>
        <end position="242"/>
    </location>
</feature>
<proteinExistence type="predicted"/>
<name>A0ABD5R9G6_9EURY</name>
<evidence type="ECO:0000313" key="2">
    <source>
        <dbReference type="EMBL" id="MFC5366378.1"/>
    </source>
</evidence>
<keyword evidence="3" id="KW-1185">Reference proteome</keyword>
<dbReference type="EMBL" id="JBHSKX010000001">
    <property type="protein sequence ID" value="MFC5366378.1"/>
    <property type="molecule type" value="Genomic_DNA"/>
</dbReference>
<gene>
    <name evidence="2" type="ORF">ACFPJ5_05460</name>
</gene>
<dbReference type="AlphaFoldDB" id="A0ABD5R9G6"/>
<reference evidence="2 3" key="1">
    <citation type="journal article" date="2019" name="Int. J. Syst. Evol. Microbiol.">
        <title>The Global Catalogue of Microorganisms (GCM) 10K type strain sequencing project: providing services to taxonomists for standard genome sequencing and annotation.</title>
        <authorList>
            <consortium name="The Broad Institute Genomics Platform"/>
            <consortium name="The Broad Institute Genome Sequencing Center for Infectious Disease"/>
            <person name="Wu L."/>
            <person name="Ma J."/>
        </authorList>
    </citation>
    <scope>NUCLEOTIDE SEQUENCE [LARGE SCALE GENOMIC DNA]</scope>
    <source>
        <strain evidence="2 3">CGMCC 1.12237</strain>
    </source>
</reference>
<comment type="caution">
    <text evidence="2">The sequence shown here is derived from an EMBL/GenBank/DDBJ whole genome shotgun (WGS) entry which is preliminary data.</text>
</comment>
<evidence type="ECO:0000313" key="3">
    <source>
        <dbReference type="Proteomes" id="UP001596201"/>
    </source>
</evidence>
<evidence type="ECO:0000259" key="1">
    <source>
        <dbReference type="Pfam" id="PF26426"/>
    </source>
</evidence>
<accession>A0ABD5R9G6</accession>
<protein>
    <recommendedName>
        <fullName evidence="1">DUF8116 domain-containing protein</fullName>
    </recommendedName>
</protein>
<organism evidence="2 3">
    <name type="scientific">Salinirubrum litoreum</name>
    <dbReference type="NCBI Taxonomy" id="1126234"/>
    <lineage>
        <taxon>Archaea</taxon>
        <taxon>Methanobacteriati</taxon>
        <taxon>Methanobacteriota</taxon>
        <taxon>Stenosarchaea group</taxon>
        <taxon>Halobacteria</taxon>
        <taxon>Halobacteriales</taxon>
        <taxon>Haloferacaceae</taxon>
        <taxon>Salinirubrum</taxon>
    </lineage>
</organism>
<dbReference type="Pfam" id="PF26426">
    <property type="entry name" value="DUF8116"/>
    <property type="match status" value="1"/>
</dbReference>
<dbReference type="InterPro" id="IPR058429">
    <property type="entry name" value="DUF8116"/>
</dbReference>
<sequence length="243" mass="27729">MTVLALTTLRRPDQFADWYRIGADYVLEVAEGLDLALGDFPTLADEATEAMRAGRTDVRAELARSIAADLYADAAFCEPYLEWTPLWYELALLAPVRYADARLRRVAGRYASDLGHVSVPQFSRPKDVLVGGRPAFTSVSGFRNRFLFADALLHVEWFVHVARESGIEVPESLVARTRRETVEWYASGAEDPAALSPEVREFQRLLFADDRWVRRIDEAYELDSVLFSIWERILREERERLTG</sequence>
<dbReference type="RefSeq" id="WP_227228272.1">
    <property type="nucleotide sequence ID" value="NZ_JAJCVJ010000001.1"/>
</dbReference>
<dbReference type="Proteomes" id="UP001596201">
    <property type="component" value="Unassembled WGS sequence"/>
</dbReference>